<dbReference type="InterPro" id="IPR000261">
    <property type="entry name" value="EH_dom"/>
</dbReference>
<dbReference type="Pfam" id="PF00168">
    <property type="entry name" value="C2"/>
    <property type="match status" value="1"/>
</dbReference>
<feature type="domain" description="SH3" evidence="9">
    <location>
        <begin position="733"/>
        <end position="797"/>
    </location>
</feature>
<dbReference type="PANTHER" id="PTHR46006">
    <property type="entry name" value="RHO GUANINE NUCLEOTIDE EXCHANGE FACTOR AT 64C, ISOFORM A"/>
    <property type="match status" value="1"/>
</dbReference>
<dbReference type="SUPFAM" id="SSF47473">
    <property type="entry name" value="EF-hand"/>
    <property type="match status" value="2"/>
</dbReference>
<dbReference type="SUPFAM" id="SSF49562">
    <property type="entry name" value="C2 domain (Calcium/lipid-binding domain, CaLB)"/>
    <property type="match status" value="1"/>
</dbReference>
<dbReference type="SUPFAM" id="SSF48065">
    <property type="entry name" value="DBL homology domain (DH-domain)"/>
    <property type="match status" value="1"/>
</dbReference>
<dbReference type="InterPro" id="IPR011993">
    <property type="entry name" value="PH-like_dom_sf"/>
</dbReference>
<dbReference type="SMART" id="SM00325">
    <property type="entry name" value="RhoGEF"/>
    <property type="match status" value="1"/>
</dbReference>
<dbReference type="InterPro" id="IPR035892">
    <property type="entry name" value="C2_domain_sf"/>
</dbReference>
<dbReference type="CDD" id="cd00052">
    <property type="entry name" value="EH"/>
    <property type="match status" value="2"/>
</dbReference>
<feature type="domain" description="EF-hand" evidence="13">
    <location>
        <begin position="244"/>
        <end position="279"/>
    </location>
</feature>
<feature type="domain" description="DH" evidence="11">
    <location>
        <begin position="1193"/>
        <end position="1379"/>
    </location>
</feature>
<dbReference type="Gene3D" id="1.20.900.10">
    <property type="entry name" value="Dbl homology (DH) domain"/>
    <property type="match status" value="1"/>
</dbReference>
<evidence type="ECO:0000259" key="11">
    <source>
        <dbReference type="PROSITE" id="PS50010"/>
    </source>
</evidence>
<organism evidence="14 15">
    <name type="scientific">Elysia crispata</name>
    <name type="common">lettuce slug</name>
    <dbReference type="NCBI Taxonomy" id="231223"/>
    <lineage>
        <taxon>Eukaryota</taxon>
        <taxon>Metazoa</taxon>
        <taxon>Spiralia</taxon>
        <taxon>Lophotrochozoa</taxon>
        <taxon>Mollusca</taxon>
        <taxon>Gastropoda</taxon>
        <taxon>Heterobranchia</taxon>
        <taxon>Euthyneura</taxon>
        <taxon>Panpulmonata</taxon>
        <taxon>Sacoglossa</taxon>
        <taxon>Placobranchoidea</taxon>
        <taxon>Plakobranchidae</taxon>
        <taxon>Elysia</taxon>
    </lineage>
</organism>
<dbReference type="GO" id="GO:0035025">
    <property type="term" value="P:positive regulation of Rho protein signal transduction"/>
    <property type="evidence" value="ECO:0007669"/>
    <property type="project" value="TreeGrafter"/>
</dbReference>
<feature type="domain" description="EH" evidence="12">
    <location>
        <begin position="28"/>
        <end position="109"/>
    </location>
</feature>
<dbReference type="InterPro" id="IPR011992">
    <property type="entry name" value="EF-hand-dom_pair"/>
</dbReference>
<dbReference type="GO" id="GO:0005737">
    <property type="term" value="C:cytoplasm"/>
    <property type="evidence" value="ECO:0007669"/>
    <property type="project" value="UniProtKB-SubCell"/>
</dbReference>
<dbReference type="Pfam" id="PF00018">
    <property type="entry name" value="SH3_1"/>
    <property type="match status" value="2"/>
</dbReference>
<dbReference type="Pfam" id="PF16652">
    <property type="entry name" value="PH_13"/>
    <property type="match status" value="1"/>
</dbReference>
<dbReference type="Pfam" id="PF14604">
    <property type="entry name" value="SH3_9"/>
    <property type="match status" value="2"/>
</dbReference>
<dbReference type="SMART" id="SM00027">
    <property type="entry name" value="EH"/>
    <property type="match status" value="2"/>
</dbReference>
<evidence type="ECO:0000256" key="8">
    <source>
        <dbReference type="SAM" id="MobiDB-lite"/>
    </source>
</evidence>
<dbReference type="InterPro" id="IPR036028">
    <property type="entry name" value="SH3-like_dom_sf"/>
</dbReference>
<evidence type="ECO:0000313" key="14">
    <source>
        <dbReference type="EMBL" id="KAK3796518.1"/>
    </source>
</evidence>
<feature type="region of interest" description="Disordered" evidence="8">
    <location>
        <begin position="375"/>
        <end position="448"/>
    </location>
</feature>
<dbReference type="Pfam" id="PF07653">
    <property type="entry name" value="SH3_2"/>
    <property type="match status" value="1"/>
</dbReference>
<dbReference type="Gene3D" id="1.10.238.10">
    <property type="entry name" value="EF-hand"/>
    <property type="match status" value="2"/>
</dbReference>
<dbReference type="InterPro" id="IPR001452">
    <property type="entry name" value="SH3_domain"/>
</dbReference>
<dbReference type="Proteomes" id="UP001283361">
    <property type="component" value="Unassembled WGS sequence"/>
</dbReference>
<comment type="caution">
    <text evidence="14">The sequence shown here is derived from an EMBL/GenBank/DDBJ whole genome shotgun (WGS) entry which is preliminary data.</text>
</comment>
<dbReference type="Pfam" id="PF00621">
    <property type="entry name" value="RhoGEF"/>
    <property type="match status" value="1"/>
</dbReference>
<evidence type="ECO:0000256" key="1">
    <source>
        <dbReference type="ARBA" id="ARBA00004496"/>
    </source>
</evidence>
<feature type="domain" description="EF-hand" evidence="13">
    <location>
        <begin position="60"/>
        <end position="95"/>
    </location>
</feature>
<evidence type="ECO:0000259" key="10">
    <source>
        <dbReference type="PROSITE" id="PS50004"/>
    </source>
</evidence>
<feature type="region of interest" description="Disordered" evidence="8">
    <location>
        <begin position="631"/>
        <end position="680"/>
    </location>
</feature>
<feature type="domain" description="SH3" evidence="9">
    <location>
        <begin position="942"/>
        <end position="1002"/>
    </location>
</feature>
<dbReference type="PROSITE" id="PS50222">
    <property type="entry name" value="EF_HAND_2"/>
    <property type="match status" value="2"/>
</dbReference>
<dbReference type="PROSITE" id="PS50002">
    <property type="entry name" value="SH3"/>
    <property type="match status" value="5"/>
</dbReference>
<dbReference type="PROSITE" id="PS00018">
    <property type="entry name" value="EF_HAND_1"/>
    <property type="match status" value="2"/>
</dbReference>
<evidence type="ECO:0000313" key="15">
    <source>
        <dbReference type="Proteomes" id="UP001283361"/>
    </source>
</evidence>
<name>A0AAE1AZ21_9GAST</name>
<evidence type="ECO:0000259" key="13">
    <source>
        <dbReference type="PROSITE" id="PS50222"/>
    </source>
</evidence>
<feature type="domain" description="C2" evidence="10">
    <location>
        <begin position="1555"/>
        <end position="1672"/>
    </location>
</feature>
<feature type="compositionally biased region" description="Polar residues" evidence="8">
    <location>
        <begin position="1078"/>
        <end position="1089"/>
    </location>
</feature>
<gene>
    <name evidence="14" type="ORF">RRG08_003237</name>
</gene>
<feature type="compositionally biased region" description="Basic and acidic residues" evidence="8">
    <location>
        <begin position="645"/>
        <end position="663"/>
    </location>
</feature>
<evidence type="ECO:0000256" key="6">
    <source>
        <dbReference type="PROSITE-ProRule" id="PRU00192"/>
    </source>
</evidence>
<dbReference type="CDD" id="cd11840">
    <property type="entry name" value="SH3_Intersectin_5"/>
    <property type="match status" value="1"/>
</dbReference>
<dbReference type="CDD" id="cd11839">
    <property type="entry name" value="SH3_Intersectin_4"/>
    <property type="match status" value="1"/>
</dbReference>
<evidence type="ECO:0000256" key="7">
    <source>
        <dbReference type="SAM" id="Coils"/>
    </source>
</evidence>
<dbReference type="InterPro" id="IPR002048">
    <property type="entry name" value="EF_hand_dom"/>
</dbReference>
<keyword evidence="2 6" id="KW-0728">SH3 domain</keyword>
<dbReference type="PROSITE" id="PS50004">
    <property type="entry name" value="C2"/>
    <property type="match status" value="1"/>
</dbReference>
<feature type="domain" description="SH3" evidence="9">
    <location>
        <begin position="1116"/>
        <end position="1175"/>
    </location>
</feature>
<dbReference type="InterPro" id="IPR051480">
    <property type="entry name" value="Endocytic_GEF_Adapter"/>
</dbReference>
<protein>
    <recommendedName>
        <fullName evidence="16">Intersectin-1</fullName>
    </recommendedName>
</protein>
<dbReference type="InterPro" id="IPR001849">
    <property type="entry name" value="PH_domain"/>
</dbReference>
<evidence type="ECO:0000259" key="12">
    <source>
        <dbReference type="PROSITE" id="PS50031"/>
    </source>
</evidence>
<evidence type="ECO:0000256" key="2">
    <source>
        <dbReference type="ARBA" id="ARBA00022443"/>
    </source>
</evidence>
<evidence type="ECO:0000256" key="5">
    <source>
        <dbReference type="ARBA" id="ARBA00022837"/>
    </source>
</evidence>
<feature type="compositionally biased region" description="Polar residues" evidence="8">
    <location>
        <begin position="666"/>
        <end position="680"/>
    </location>
</feature>
<dbReference type="FunFam" id="1.10.238.10:FF:000055">
    <property type="entry name" value="Intersectin-1 isoform 1"/>
    <property type="match status" value="1"/>
</dbReference>
<dbReference type="SMART" id="SM00054">
    <property type="entry name" value="EFh"/>
    <property type="match status" value="2"/>
</dbReference>
<dbReference type="PANTHER" id="PTHR46006:SF6">
    <property type="entry name" value="INTERSECTIN-2 ISOFORM X1"/>
    <property type="match status" value="1"/>
</dbReference>
<dbReference type="SMART" id="SM00326">
    <property type="entry name" value="SH3"/>
    <property type="match status" value="5"/>
</dbReference>
<dbReference type="InterPro" id="IPR035899">
    <property type="entry name" value="DBL_dom_sf"/>
</dbReference>
<evidence type="ECO:0000256" key="4">
    <source>
        <dbReference type="ARBA" id="ARBA00022583"/>
    </source>
</evidence>
<keyword evidence="5" id="KW-0106">Calcium</keyword>
<keyword evidence="15" id="KW-1185">Reference proteome</keyword>
<dbReference type="FunFam" id="2.30.30.40:FF:000072">
    <property type="entry name" value="Unconventional Myosin IB"/>
    <property type="match status" value="1"/>
</dbReference>
<dbReference type="CDD" id="cd11837">
    <property type="entry name" value="SH3_Intersectin_2"/>
    <property type="match status" value="1"/>
</dbReference>
<dbReference type="Pfam" id="PF12763">
    <property type="entry name" value="EH"/>
    <property type="match status" value="2"/>
</dbReference>
<dbReference type="EMBL" id="JAWDGP010000875">
    <property type="protein sequence ID" value="KAK3796518.1"/>
    <property type="molecule type" value="Genomic_DNA"/>
</dbReference>
<feature type="region of interest" description="Disordered" evidence="8">
    <location>
        <begin position="1078"/>
        <end position="1105"/>
    </location>
</feature>
<dbReference type="PROSITE" id="PS50031">
    <property type="entry name" value="EH"/>
    <property type="match status" value="2"/>
</dbReference>
<evidence type="ECO:0008006" key="16">
    <source>
        <dbReference type="Google" id="ProtNLM"/>
    </source>
</evidence>
<dbReference type="SMART" id="SM00239">
    <property type="entry name" value="C2"/>
    <property type="match status" value="1"/>
</dbReference>
<evidence type="ECO:0000256" key="3">
    <source>
        <dbReference type="ARBA" id="ARBA00022490"/>
    </source>
</evidence>
<keyword evidence="4" id="KW-0254">Endocytosis</keyword>
<dbReference type="FunFam" id="2.60.40.150:FF:000029">
    <property type="entry name" value="Intersectin 1"/>
    <property type="match status" value="1"/>
</dbReference>
<comment type="subcellular location">
    <subcellularLocation>
        <location evidence="1">Cytoplasm</location>
    </subcellularLocation>
</comment>
<sequence length="1698" mass="189597">MIKVFSVDDYSLRAMAGAQDAWKVSGEDRAKHDQQFFQLKPMNGFVTGTQARDFFMQSGLPTPILGQIWGLADINNDGKMDKKEFSIAMHLIKKKLQGYELPKSLPASLKADPTPVMGSFAPPVMGGTMPPQMNMGFPMGGMPQGMSPMAPMMGGISMAPMIQPQASLGTATMTTGSLNMGPRMANGAAGPIGGIPEAPAGSGFWAMPHNTKLKHTQTFNANDRNKRGYLLGVEARSILMQSGLSQAYLAQIWTLADIDRDGKLTCDEFCIAMHLSEHARMGHALPTSLPPELIPTKSRSGSITSPPPNSGPGTPHKAAFADLLSGAGMPQPVPAAPVEEPAASIAEEQVTFEDKRKENFDKGQAELERRRALLREQQQKEENERLEKERQAAEKRERQRIEAENKRQAELQRQLEKQREKEQAIEEQRRKMQEQREAARRELERQRQMEWERTRKEQLMAEKQREYEQLSTIKSHMANMKNELESFDAKKVELSQKISQVQKGVTDFTTSIDGMRVSRDRTLADIEVFEKQTLELNRKLSSLGSERDALNIQVQTAQASPLSDAHRTVLSSVETKRASIQKLKKEVEQMESDTEARLGEIDCNNAELQNLKEQLANLERDLPRLQKIHEERQAQQRKASQELQQKQKAEKERQERLKQEVAEQKALSQTTSNASDTQSSWFDFNSTEAIKSSGMGETGTAVSWDTAFSGTPNSANYGNVGVSAWGTSNGSTVQKEKYRALYDFTATRDDELTLVAGMEVYVLINYSPVPGMEDWHKGEKNGNIGWFPKAYVERVDGPSTDLFESAFEPVVQSSGAKTQSSQDMFSSLPLQTNAMTSTALAGPSLSESVSASTTTHIPPEGLLAKAIYPWKARQETDLTFDKDETILVKEQQDMKWFGEANGKSGWFPKAYVKLIGVAPKVDVPSIDAVATTQPADSSTSSVPGEYYIAMYTYTSDEPSDLTFNEGDMIYVTATSGDWWTGSINDQGKSGIFPANYVKKLEIQPEQKNTTLKKPEIARVIAPYTATGTGQLSLETGNLINVRQKSPRGWWEGELQVRGQKKKIGWFPANYVKLLGSSSARSTPEPSASSMLAIGGQGSRSATPQSIASQEGVMGINQVETVIALYAYAAQNDDELTFQKDNVIIVLSRDNPDWWSGQLDGQTGVFPSNYVTPNPNSSSWMNDTEGKLTKTERKRQQAIEELINTEESYNTDMQMALEVFKQPLMENKIIPKEHVNQIFVNWEELIVCNKKLLQALRVRKKMSGKNGVIVSIGDILCESLPHMDPYMRFCSCQLSAAATLQRVSETIPAFHDFHKACMTNPKVKGVHLSGYMLKPMQRITRYPLLIEKILGSTPVGHADRASLEEALTLAQELCTQANQCVKEKQNSDSLEWIQANVQCDGLAENIVFNSRTNCLGPRRLLFHGLLYKAKSNKELVGFLFNDFLMLTHTSRQLGPNFGAMHLFDTSIQFKMYRTPIFLNEIQVKKSMDDSEPNLFNLISDRIINFKAISAIERDTWVRELESASKQYKDKAMKKLERAHSVMRAKPIGRILVVVEEGVKLKASLDAVKRPSVGRILVVVQEASHLKASDANGKSDPYCEVSMGSQEHRTKVIPGTLNPRWNTSMQFLIRDVERDTLCFTVYDRDLYSPNDFLGRTEINIKDVLVQNGERRGPITKRLILHEVDTGEVVVKLDLQLFESP</sequence>
<dbReference type="SMART" id="SM00233">
    <property type="entry name" value="PH"/>
    <property type="match status" value="1"/>
</dbReference>
<dbReference type="SUPFAM" id="SSF50729">
    <property type="entry name" value="PH domain-like"/>
    <property type="match status" value="1"/>
</dbReference>
<reference evidence="14" key="1">
    <citation type="journal article" date="2023" name="G3 (Bethesda)">
        <title>A reference genome for the long-term kleptoplast-retaining sea slug Elysia crispata morphotype clarki.</title>
        <authorList>
            <person name="Eastman K.E."/>
            <person name="Pendleton A.L."/>
            <person name="Shaikh M.A."/>
            <person name="Suttiyut T."/>
            <person name="Ogas R."/>
            <person name="Tomko P."/>
            <person name="Gavelis G."/>
            <person name="Widhalm J.R."/>
            <person name="Wisecaver J.H."/>
        </authorList>
    </citation>
    <scope>NUCLEOTIDE SEQUENCE</scope>
    <source>
        <strain evidence="14">ECLA1</strain>
    </source>
</reference>
<proteinExistence type="predicted"/>
<accession>A0AAE1AZ21</accession>
<dbReference type="Gene3D" id="2.30.29.30">
    <property type="entry name" value="Pleckstrin-homology domain (PH domain)/Phosphotyrosine-binding domain (PTB)"/>
    <property type="match status" value="1"/>
</dbReference>
<dbReference type="SUPFAM" id="SSF50044">
    <property type="entry name" value="SH3-domain"/>
    <property type="match status" value="5"/>
</dbReference>
<dbReference type="Gene3D" id="2.60.40.150">
    <property type="entry name" value="C2 domain"/>
    <property type="match status" value="1"/>
</dbReference>
<dbReference type="InterPro" id="IPR000219">
    <property type="entry name" value="DH_dom"/>
</dbReference>
<keyword evidence="7" id="KW-0175">Coiled coil</keyword>
<feature type="domain" description="SH3" evidence="9">
    <location>
        <begin position="859"/>
        <end position="917"/>
    </location>
</feature>
<feature type="coiled-coil region" evidence="7">
    <location>
        <begin position="1180"/>
        <end position="1207"/>
    </location>
</feature>
<dbReference type="GO" id="GO:0005509">
    <property type="term" value="F:calcium ion binding"/>
    <property type="evidence" value="ECO:0007669"/>
    <property type="project" value="InterPro"/>
</dbReference>
<dbReference type="InterPro" id="IPR000008">
    <property type="entry name" value="C2_dom"/>
</dbReference>
<dbReference type="CDD" id="cd00160">
    <property type="entry name" value="RhoGEF"/>
    <property type="match status" value="1"/>
</dbReference>
<dbReference type="GO" id="GO:0006897">
    <property type="term" value="P:endocytosis"/>
    <property type="evidence" value="ECO:0007669"/>
    <property type="project" value="UniProtKB-KW"/>
</dbReference>
<feature type="domain" description="SH3" evidence="9">
    <location>
        <begin position="1012"/>
        <end position="1076"/>
    </location>
</feature>
<keyword evidence="3" id="KW-0963">Cytoplasm</keyword>
<dbReference type="GO" id="GO:0005085">
    <property type="term" value="F:guanyl-nucleotide exchange factor activity"/>
    <property type="evidence" value="ECO:0007669"/>
    <property type="project" value="InterPro"/>
</dbReference>
<dbReference type="Gene3D" id="2.30.30.40">
    <property type="entry name" value="SH3 Domains"/>
    <property type="match status" value="5"/>
</dbReference>
<dbReference type="InterPro" id="IPR018247">
    <property type="entry name" value="EF_Hand_1_Ca_BS"/>
</dbReference>
<dbReference type="PRINTS" id="PR00452">
    <property type="entry name" value="SH3DOMAIN"/>
</dbReference>
<feature type="domain" description="EH" evidence="12">
    <location>
        <begin position="211"/>
        <end position="300"/>
    </location>
</feature>
<dbReference type="PROSITE" id="PS50010">
    <property type="entry name" value="DH_2"/>
    <property type="match status" value="1"/>
</dbReference>
<evidence type="ECO:0000259" key="9">
    <source>
        <dbReference type="PROSITE" id="PS50002"/>
    </source>
</evidence>
<feature type="region of interest" description="Disordered" evidence="8">
    <location>
        <begin position="286"/>
        <end position="319"/>
    </location>
</feature>